<evidence type="ECO:0000313" key="1">
    <source>
        <dbReference type="EMBL" id="TBU53166.1"/>
    </source>
</evidence>
<dbReference type="InterPro" id="IPR013320">
    <property type="entry name" value="ConA-like_dom_sf"/>
</dbReference>
<reference evidence="1 2" key="1">
    <citation type="submission" date="2019-01" db="EMBL/GenBank/DDBJ databases">
        <title>Draft genome sequences of three monokaryotic isolates of the white-rot basidiomycete fungus Dichomitus squalens.</title>
        <authorList>
            <consortium name="DOE Joint Genome Institute"/>
            <person name="Lopez S.C."/>
            <person name="Andreopoulos B."/>
            <person name="Pangilinan J."/>
            <person name="Lipzen A."/>
            <person name="Riley R."/>
            <person name="Ahrendt S."/>
            <person name="Ng V."/>
            <person name="Barry K."/>
            <person name="Daum C."/>
            <person name="Grigoriev I.V."/>
            <person name="Hilden K.S."/>
            <person name="Makela M.R."/>
            <person name="de Vries R.P."/>
        </authorList>
    </citation>
    <scope>NUCLEOTIDE SEQUENCE [LARGE SCALE GENOMIC DNA]</scope>
    <source>
        <strain evidence="1 2">CBS 464.89</strain>
    </source>
</reference>
<dbReference type="Gene3D" id="2.60.120.200">
    <property type="match status" value="1"/>
</dbReference>
<proteinExistence type="predicted"/>
<sequence>MTASDSNLFVQNGELYILPTLTSDAIGKAAILDGGSFNLSDDCTSNNKTACSVKSNNQTGATIQPVQYARISTINSATIAFGKVEVRAKLPQDNKYGAWPLSGEIDIMESLGNGISYPALGSNFVRSTLN</sequence>
<accession>A0A4Q9NTP0</accession>
<evidence type="ECO:0000313" key="2">
    <source>
        <dbReference type="Proteomes" id="UP000292082"/>
    </source>
</evidence>
<dbReference type="STRING" id="114155.A0A4Q9NTP0"/>
<gene>
    <name evidence="1" type="ORF">BD310DRAFT_830650</name>
</gene>
<dbReference type="Proteomes" id="UP000292082">
    <property type="component" value="Unassembled WGS sequence"/>
</dbReference>
<name>A0A4Q9NTP0_9APHY</name>
<protein>
    <submittedName>
        <fullName evidence="1">Uncharacterized protein</fullName>
    </submittedName>
</protein>
<dbReference type="EMBL" id="ML145222">
    <property type="protein sequence ID" value="TBU53166.1"/>
    <property type="molecule type" value="Genomic_DNA"/>
</dbReference>
<keyword evidence="2" id="KW-1185">Reference proteome</keyword>
<dbReference type="AlphaFoldDB" id="A0A4Q9NTP0"/>
<dbReference type="SUPFAM" id="SSF49899">
    <property type="entry name" value="Concanavalin A-like lectins/glucanases"/>
    <property type="match status" value="1"/>
</dbReference>
<organism evidence="1 2">
    <name type="scientific">Dichomitus squalens</name>
    <dbReference type="NCBI Taxonomy" id="114155"/>
    <lineage>
        <taxon>Eukaryota</taxon>
        <taxon>Fungi</taxon>
        <taxon>Dikarya</taxon>
        <taxon>Basidiomycota</taxon>
        <taxon>Agaricomycotina</taxon>
        <taxon>Agaricomycetes</taxon>
        <taxon>Polyporales</taxon>
        <taxon>Polyporaceae</taxon>
        <taxon>Dichomitus</taxon>
    </lineage>
</organism>